<sequence>MTAYETWHQKRYHSLDAYIKNTYGEKMYRISINAGMTCPNRDGTCSSGGCIFCSEGGSGDFAPAAFSSITEQIEEGKRNLSKKVHCRYFIAYFQAFSNTYDSVERLRTLYTEAISHPDIKILSIATRPDCLNDEIIALLDEINRIKPVWIELGLQTIHERTHRRMNTHFHIKDYEKACDQLHAIGVNVITHVIFSLPEETKEEMLATIQYLASRRTDGIKIHMLFVLKHTQLGRYYRQHPFPLLSCEEYVNLVCDSLELLPPDCIIHRLTGDGPKDLLIEPQWTSNKLVVFNSIQKTMKARNTYQGIYYKGGND</sequence>
<dbReference type="PROSITE" id="PS51918">
    <property type="entry name" value="RADICAL_SAM"/>
    <property type="match status" value="1"/>
</dbReference>
<dbReference type="InterPro" id="IPR023404">
    <property type="entry name" value="rSAM_horseshoe"/>
</dbReference>
<keyword evidence="4" id="KW-0479">Metal-binding</keyword>
<dbReference type="InterPro" id="IPR005911">
    <property type="entry name" value="YhcC-like"/>
</dbReference>
<dbReference type="CDD" id="cd01335">
    <property type="entry name" value="Radical_SAM"/>
    <property type="match status" value="1"/>
</dbReference>
<dbReference type="GO" id="GO:0051539">
    <property type="term" value="F:4 iron, 4 sulfur cluster binding"/>
    <property type="evidence" value="ECO:0007669"/>
    <property type="project" value="UniProtKB-KW"/>
</dbReference>
<dbReference type="SFLD" id="SFLDG01091">
    <property type="entry name" value="uncharacterized_CHP01210-like"/>
    <property type="match status" value="1"/>
</dbReference>
<dbReference type="AlphaFoldDB" id="A0A1G6AQN5"/>
<keyword evidence="5" id="KW-0408">Iron</keyword>
<keyword evidence="3" id="KW-0949">S-adenosyl-L-methionine</keyword>
<evidence type="ECO:0000313" key="9">
    <source>
        <dbReference type="Proteomes" id="UP000199228"/>
    </source>
</evidence>
<evidence type="ECO:0000259" key="7">
    <source>
        <dbReference type="PROSITE" id="PS51918"/>
    </source>
</evidence>
<dbReference type="InterPro" id="IPR007197">
    <property type="entry name" value="rSAM"/>
</dbReference>
<evidence type="ECO:0000256" key="2">
    <source>
        <dbReference type="ARBA" id="ARBA00022485"/>
    </source>
</evidence>
<organism evidence="8 9">
    <name type="scientific">Eubacterium oxidoreducens</name>
    <dbReference type="NCBI Taxonomy" id="1732"/>
    <lineage>
        <taxon>Bacteria</taxon>
        <taxon>Bacillati</taxon>
        <taxon>Bacillota</taxon>
        <taxon>Clostridia</taxon>
        <taxon>Eubacteriales</taxon>
        <taxon>Eubacteriaceae</taxon>
        <taxon>Eubacterium</taxon>
    </lineage>
</organism>
<dbReference type="InterPro" id="IPR039661">
    <property type="entry name" value="ELP3"/>
</dbReference>
<keyword evidence="2" id="KW-0004">4Fe-4S</keyword>
<dbReference type="SFLD" id="SFLDS00029">
    <property type="entry name" value="Radical_SAM"/>
    <property type="match status" value="1"/>
</dbReference>
<dbReference type="EMBL" id="FMXR01000006">
    <property type="protein sequence ID" value="SDB10669.1"/>
    <property type="molecule type" value="Genomic_DNA"/>
</dbReference>
<dbReference type="GO" id="GO:0003824">
    <property type="term" value="F:catalytic activity"/>
    <property type="evidence" value="ECO:0007669"/>
    <property type="project" value="InterPro"/>
</dbReference>
<dbReference type="Proteomes" id="UP000199228">
    <property type="component" value="Unassembled WGS sequence"/>
</dbReference>
<evidence type="ECO:0000256" key="5">
    <source>
        <dbReference type="ARBA" id="ARBA00023004"/>
    </source>
</evidence>
<dbReference type="Pfam" id="PF16199">
    <property type="entry name" value="Radical_SAM_C"/>
    <property type="match status" value="1"/>
</dbReference>
<dbReference type="SMART" id="SM00729">
    <property type="entry name" value="Elp3"/>
    <property type="match status" value="1"/>
</dbReference>
<evidence type="ECO:0000256" key="4">
    <source>
        <dbReference type="ARBA" id="ARBA00022723"/>
    </source>
</evidence>
<dbReference type="STRING" id="1732.SAMN02910417_00854"/>
<dbReference type="InterPro" id="IPR006638">
    <property type="entry name" value="Elp3/MiaA/NifB-like_rSAM"/>
</dbReference>
<dbReference type="NCBIfam" id="TIGR01212">
    <property type="entry name" value="TIGR01212 family radical SAM protein"/>
    <property type="match status" value="1"/>
</dbReference>
<dbReference type="SFLD" id="SFLDG01082">
    <property type="entry name" value="B12-binding_domain_containing"/>
    <property type="match status" value="1"/>
</dbReference>
<dbReference type="Gene3D" id="3.80.30.20">
    <property type="entry name" value="tm_1862 like domain"/>
    <property type="match status" value="1"/>
</dbReference>
<dbReference type="SFLD" id="SFLDG01086">
    <property type="entry name" value="elongater_protein-like"/>
    <property type="match status" value="1"/>
</dbReference>
<evidence type="ECO:0000313" key="8">
    <source>
        <dbReference type="EMBL" id="SDB10669.1"/>
    </source>
</evidence>
<dbReference type="InterPro" id="IPR058240">
    <property type="entry name" value="rSAM_sf"/>
</dbReference>
<dbReference type="OrthoDB" id="9801689at2"/>
<dbReference type="RefSeq" id="WP_090172540.1">
    <property type="nucleotide sequence ID" value="NZ_FMXR01000006.1"/>
</dbReference>
<keyword evidence="9" id="KW-1185">Reference proteome</keyword>
<name>A0A1G6AQN5_EUBOX</name>
<evidence type="ECO:0000256" key="1">
    <source>
        <dbReference type="ARBA" id="ARBA00001966"/>
    </source>
</evidence>
<dbReference type="Pfam" id="PF04055">
    <property type="entry name" value="Radical_SAM"/>
    <property type="match status" value="1"/>
</dbReference>
<evidence type="ECO:0000256" key="3">
    <source>
        <dbReference type="ARBA" id="ARBA00022691"/>
    </source>
</evidence>
<dbReference type="GO" id="GO:0046872">
    <property type="term" value="F:metal ion binding"/>
    <property type="evidence" value="ECO:0007669"/>
    <property type="project" value="UniProtKB-KW"/>
</dbReference>
<feature type="domain" description="Radical SAM core" evidence="7">
    <location>
        <begin position="22"/>
        <end position="263"/>
    </location>
</feature>
<dbReference type="SUPFAM" id="SSF102114">
    <property type="entry name" value="Radical SAM enzymes"/>
    <property type="match status" value="1"/>
</dbReference>
<proteinExistence type="predicted"/>
<gene>
    <name evidence="8" type="ORF">SAMN02910417_00854</name>
</gene>
<reference evidence="8 9" key="1">
    <citation type="submission" date="2016-10" db="EMBL/GenBank/DDBJ databases">
        <authorList>
            <person name="de Groot N.N."/>
        </authorList>
    </citation>
    <scope>NUCLEOTIDE SEQUENCE [LARGE SCALE GENOMIC DNA]</scope>
    <source>
        <strain evidence="8 9">DSM 3217</strain>
    </source>
</reference>
<dbReference type="InterPro" id="IPR032432">
    <property type="entry name" value="Radical_SAM_C"/>
</dbReference>
<accession>A0A1G6AQN5</accession>
<keyword evidence="6" id="KW-0411">Iron-sulfur</keyword>
<dbReference type="PANTHER" id="PTHR11135:SF1">
    <property type="entry name" value="PROTEIN YHCC"/>
    <property type="match status" value="1"/>
</dbReference>
<evidence type="ECO:0000256" key="6">
    <source>
        <dbReference type="ARBA" id="ARBA00023014"/>
    </source>
</evidence>
<dbReference type="PANTHER" id="PTHR11135">
    <property type="entry name" value="HISTONE ACETYLTRANSFERASE-RELATED"/>
    <property type="match status" value="1"/>
</dbReference>
<comment type="cofactor">
    <cofactor evidence="1">
        <name>[4Fe-4S] cluster</name>
        <dbReference type="ChEBI" id="CHEBI:49883"/>
    </cofactor>
</comment>
<protein>
    <recommendedName>
        <fullName evidence="7">Radical SAM core domain-containing protein</fullName>
    </recommendedName>
</protein>